<dbReference type="KEGG" id="dan:26515131"/>
<dbReference type="AlphaFoldDB" id="A0A0P8XQG3"/>
<dbReference type="eggNOG" id="ENOG502S3C1">
    <property type="taxonomic scope" value="Eukaryota"/>
</dbReference>
<feature type="signal peptide" evidence="2">
    <location>
        <begin position="1"/>
        <end position="27"/>
    </location>
</feature>
<feature type="chain" id="PRO_5006154073" evidence="2">
    <location>
        <begin position="28"/>
        <end position="320"/>
    </location>
</feature>
<dbReference type="PANTHER" id="PTHR37161">
    <property type="entry name" value="HDC10475"/>
    <property type="match status" value="1"/>
</dbReference>
<dbReference type="PANTHER" id="PTHR37161:SF2">
    <property type="entry name" value="AT11648P-RELATED"/>
    <property type="match status" value="1"/>
</dbReference>
<dbReference type="InParanoid" id="A0A0P8XQG3"/>
<dbReference type="Pfam" id="PF05335">
    <property type="entry name" value="DUF745"/>
    <property type="match status" value="1"/>
</dbReference>
<dbReference type="GeneID" id="26515131"/>
<dbReference type="OrthoDB" id="7870558at2759"/>
<evidence type="ECO:0000313" key="4">
    <source>
        <dbReference type="Proteomes" id="UP000007801"/>
    </source>
</evidence>
<sequence>MRMRGLLAVYLMFLRLLFHCTASHVLAKRHSHLHKRMANSRELYNDFGALINGMPGLMAAGPAGGQGGEGGGEEKQKCASQNVKCNVNEIIQPGDPKTKSSAIAMKAAADAKAASEAQSAAGQAAAQHIKLELAEKAFQSAKAAEAALMGKQMMVEQLEQEVQEANAVVEEETNGLHATENNMNAAVEAARAATMQFETISDLQKTSRDNLANIQSVAVGAQNEMAVKTQLLEAARNRMNILHKQLLTAQEDYEKTKAAAYKAACAAVEAKQKASSSSIVAAGFPFDRRIQRLNRRIRSLKNPVVSPLHRFQNNLIFCKC</sequence>
<dbReference type="SMR" id="A0A0P8XQG3"/>
<keyword evidence="4" id="KW-1185">Reference proteome</keyword>
<evidence type="ECO:0000256" key="2">
    <source>
        <dbReference type="SAM" id="SignalP"/>
    </source>
</evidence>
<evidence type="ECO:0000256" key="1">
    <source>
        <dbReference type="SAM" id="Coils"/>
    </source>
</evidence>
<organism evidence="3 4">
    <name type="scientific">Drosophila ananassae</name>
    <name type="common">Fruit fly</name>
    <dbReference type="NCBI Taxonomy" id="7217"/>
    <lineage>
        <taxon>Eukaryota</taxon>
        <taxon>Metazoa</taxon>
        <taxon>Ecdysozoa</taxon>
        <taxon>Arthropoda</taxon>
        <taxon>Hexapoda</taxon>
        <taxon>Insecta</taxon>
        <taxon>Pterygota</taxon>
        <taxon>Neoptera</taxon>
        <taxon>Endopterygota</taxon>
        <taxon>Diptera</taxon>
        <taxon>Brachycera</taxon>
        <taxon>Muscomorpha</taxon>
        <taxon>Ephydroidea</taxon>
        <taxon>Drosophilidae</taxon>
        <taxon>Drosophila</taxon>
        <taxon>Sophophora</taxon>
    </lineage>
</organism>
<dbReference type="EMBL" id="CH902619">
    <property type="protein sequence ID" value="KPU76819.1"/>
    <property type="molecule type" value="Genomic_DNA"/>
</dbReference>
<proteinExistence type="predicted"/>
<dbReference type="InterPro" id="IPR007999">
    <property type="entry name" value="DUF745"/>
</dbReference>
<protein>
    <submittedName>
        <fullName evidence="3">Uncharacterized protein</fullName>
    </submittedName>
</protein>
<gene>
    <name evidence="3" type="primary">Dana\GF27722</name>
    <name evidence="3" type="ORF">GF27722</name>
</gene>
<accession>A0A0P8XQG3</accession>
<keyword evidence="1" id="KW-0175">Coiled coil</keyword>
<evidence type="ECO:0000313" key="3">
    <source>
        <dbReference type="EMBL" id="KPU76819.1"/>
    </source>
</evidence>
<name>A0A0P8XQG3_DROAN</name>
<reference evidence="3 4" key="1">
    <citation type="journal article" date="2007" name="Nature">
        <title>Evolution of genes and genomes on the Drosophila phylogeny.</title>
        <authorList>
            <consortium name="Drosophila 12 Genomes Consortium"/>
            <person name="Clark A.G."/>
            <person name="Eisen M.B."/>
            <person name="Smith D.R."/>
            <person name="Bergman C.M."/>
            <person name="Oliver B."/>
            <person name="Markow T.A."/>
            <person name="Kaufman T.C."/>
            <person name="Kellis M."/>
            <person name="Gelbart W."/>
            <person name="Iyer V.N."/>
            <person name="Pollard D.A."/>
            <person name="Sackton T.B."/>
            <person name="Larracuente A.M."/>
            <person name="Singh N.D."/>
            <person name="Abad J.P."/>
            <person name="Abt D.N."/>
            <person name="Adryan B."/>
            <person name="Aguade M."/>
            <person name="Akashi H."/>
            <person name="Anderson W.W."/>
            <person name="Aquadro C.F."/>
            <person name="Ardell D.H."/>
            <person name="Arguello R."/>
            <person name="Artieri C.G."/>
            <person name="Barbash D.A."/>
            <person name="Barker D."/>
            <person name="Barsanti P."/>
            <person name="Batterham P."/>
            <person name="Batzoglou S."/>
            <person name="Begun D."/>
            <person name="Bhutkar A."/>
            <person name="Blanco E."/>
            <person name="Bosak S.A."/>
            <person name="Bradley R.K."/>
            <person name="Brand A.D."/>
            <person name="Brent M.R."/>
            <person name="Brooks A.N."/>
            <person name="Brown R.H."/>
            <person name="Butlin R.K."/>
            <person name="Caggese C."/>
            <person name="Calvi B.R."/>
            <person name="Bernardo de Carvalho A."/>
            <person name="Caspi A."/>
            <person name="Castrezana S."/>
            <person name="Celniker S.E."/>
            <person name="Chang J.L."/>
            <person name="Chapple C."/>
            <person name="Chatterji S."/>
            <person name="Chinwalla A."/>
            <person name="Civetta A."/>
            <person name="Clifton S.W."/>
            <person name="Comeron J.M."/>
            <person name="Costello J.C."/>
            <person name="Coyne J.A."/>
            <person name="Daub J."/>
            <person name="David R.G."/>
            <person name="Delcher A.L."/>
            <person name="Delehaunty K."/>
            <person name="Do C.B."/>
            <person name="Ebling H."/>
            <person name="Edwards K."/>
            <person name="Eickbush T."/>
            <person name="Evans J.D."/>
            <person name="Filipski A."/>
            <person name="Findeiss S."/>
            <person name="Freyhult E."/>
            <person name="Fulton L."/>
            <person name="Fulton R."/>
            <person name="Garcia A.C."/>
            <person name="Gardiner A."/>
            <person name="Garfield D.A."/>
            <person name="Garvin B.E."/>
            <person name="Gibson G."/>
            <person name="Gilbert D."/>
            <person name="Gnerre S."/>
            <person name="Godfrey J."/>
            <person name="Good R."/>
            <person name="Gotea V."/>
            <person name="Gravely B."/>
            <person name="Greenberg A.J."/>
            <person name="Griffiths-Jones S."/>
            <person name="Gross S."/>
            <person name="Guigo R."/>
            <person name="Gustafson E.A."/>
            <person name="Haerty W."/>
            <person name="Hahn M.W."/>
            <person name="Halligan D.L."/>
            <person name="Halpern A.L."/>
            <person name="Halter G.M."/>
            <person name="Han M.V."/>
            <person name="Heger A."/>
            <person name="Hillier L."/>
            <person name="Hinrichs A.S."/>
            <person name="Holmes I."/>
            <person name="Hoskins R.A."/>
            <person name="Hubisz M.J."/>
            <person name="Hultmark D."/>
            <person name="Huntley M.A."/>
            <person name="Jaffe D.B."/>
            <person name="Jagadeeshan S."/>
            <person name="Jeck W.R."/>
            <person name="Johnson J."/>
            <person name="Jones C.D."/>
            <person name="Jordan W.C."/>
            <person name="Karpen G.H."/>
            <person name="Kataoka E."/>
            <person name="Keightley P.D."/>
            <person name="Kheradpour P."/>
            <person name="Kirkness E.F."/>
            <person name="Koerich L.B."/>
            <person name="Kristiansen K."/>
            <person name="Kudrna D."/>
            <person name="Kulathinal R.J."/>
            <person name="Kumar S."/>
            <person name="Kwok R."/>
            <person name="Lander E."/>
            <person name="Langley C.H."/>
            <person name="Lapoint R."/>
            <person name="Lazzaro B.P."/>
            <person name="Lee S.J."/>
            <person name="Levesque L."/>
            <person name="Li R."/>
            <person name="Lin C.F."/>
            <person name="Lin M.F."/>
            <person name="Lindblad-Toh K."/>
            <person name="Llopart A."/>
            <person name="Long M."/>
            <person name="Low L."/>
            <person name="Lozovsky E."/>
            <person name="Lu J."/>
            <person name="Luo M."/>
            <person name="Machado C.A."/>
            <person name="Makalowski W."/>
            <person name="Marzo M."/>
            <person name="Matsuda M."/>
            <person name="Matzkin L."/>
            <person name="McAllister B."/>
            <person name="McBride C.S."/>
            <person name="McKernan B."/>
            <person name="McKernan K."/>
            <person name="Mendez-Lago M."/>
            <person name="Minx P."/>
            <person name="Mollenhauer M.U."/>
            <person name="Montooth K."/>
            <person name="Mount S.M."/>
            <person name="Mu X."/>
            <person name="Myers E."/>
            <person name="Negre B."/>
            <person name="Newfeld S."/>
            <person name="Nielsen R."/>
            <person name="Noor M.A."/>
            <person name="O'Grady P."/>
            <person name="Pachter L."/>
            <person name="Papaceit M."/>
            <person name="Parisi M.J."/>
            <person name="Parisi M."/>
            <person name="Parts L."/>
            <person name="Pedersen J.S."/>
            <person name="Pesole G."/>
            <person name="Phillippy A.M."/>
            <person name="Ponting C.P."/>
            <person name="Pop M."/>
            <person name="Porcelli D."/>
            <person name="Powell J.R."/>
            <person name="Prohaska S."/>
            <person name="Pruitt K."/>
            <person name="Puig M."/>
            <person name="Quesneville H."/>
            <person name="Ram K.R."/>
            <person name="Rand D."/>
            <person name="Rasmussen M.D."/>
            <person name="Reed L.K."/>
            <person name="Reenan R."/>
            <person name="Reily A."/>
            <person name="Remington K.A."/>
            <person name="Rieger T.T."/>
            <person name="Ritchie M.G."/>
            <person name="Robin C."/>
            <person name="Rogers Y.H."/>
            <person name="Rohde C."/>
            <person name="Rozas J."/>
            <person name="Rubenfield M.J."/>
            <person name="Ruiz A."/>
            <person name="Russo S."/>
            <person name="Salzberg S.L."/>
            <person name="Sanchez-Gracia A."/>
            <person name="Saranga D.J."/>
            <person name="Sato H."/>
            <person name="Schaeffer S.W."/>
            <person name="Schatz M.C."/>
            <person name="Schlenke T."/>
            <person name="Schwartz R."/>
            <person name="Segarra C."/>
            <person name="Singh R.S."/>
            <person name="Sirot L."/>
            <person name="Sirota M."/>
            <person name="Sisneros N.B."/>
            <person name="Smith C.D."/>
            <person name="Smith T.F."/>
            <person name="Spieth J."/>
            <person name="Stage D.E."/>
            <person name="Stark A."/>
            <person name="Stephan W."/>
            <person name="Strausberg R.L."/>
            <person name="Strempel S."/>
            <person name="Sturgill D."/>
            <person name="Sutton G."/>
            <person name="Sutton G.G."/>
            <person name="Tao W."/>
            <person name="Teichmann S."/>
            <person name="Tobari Y.N."/>
            <person name="Tomimura Y."/>
            <person name="Tsolas J.M."/>
            <person name="Valente V.L."/>
            <person name="Venter E."/>
            <person name="Venter J.C."/>
            <person name="Vicario S."/>
            <person name="Vieira F.G."/>
            <person name="Vilella A.J."/>
            <person name="Villasante A."/>
            <person name="Walenz B."/>
            <person name="Wang J."/>
            <person name="Wasserman M."/>
            <person name="Watts T."/>
            <person name="Wilson D."/>
            <person name="Wilson R.K."/>
            <person name="Wing R.A."/>
            <person name="Wolfner M.F."/>
            <person name="Wong A."/>
            <person name="Wong G.K."/>
            <person name="Wu C.I."/>
            <person name="Wu G."/>
            <person name="Yamamoto D."/>
            <person name="Yang H.P."/>
            <person name="Yang S.P."/>
            <person name="Yorke J.A."/>
            <person name="Yoshida K."/>
            <person name="Zdobnov E."/>
            <person name="Zhang P."/>
            <person name="Zhang Y."/>
            <person name="Zimin A.V."/>
            <person name="Baldwin J."/>
            <person name="Abdouelleil A."/>
            <person name="Abdulkadir J."/>
            <person name="Abebe A."/>
            <person name="Abera B."/>
            <person name="Abreu J."/>
            <person name="Acer S.C."/>
            <person name="Aftuck L."/>
            <person name="Alexander A."/>
            <person name="An P."/>
            <person name="Anderson E."/>
            <person name="Anderson S."/>
            <person name="Arachi H."/>
            <person name="Azer M."/>
            <person name="Bachantsang P."/>
            <person name="Barry A."/>
            <person name="Bayul T."/>
            <person name="Berlin A."/>
            <person name="Bessette D."/>
            <person name="Bloom T."/>
            <person name="Blye J."/>
            <person name="Boguslavskiy L."/>
            <person name="Bonnet C."/>
            <person name="Boukhgalter B."/>
            <person name="Bourzgui I."/>
            <person name="Brown A."/>
            <person name="Cahill P."/>
            <person name="Channer S."/>
            <person name="Cheshatsang Y."/>
            <person name="Chuda L."/>
            <person name="Citroen M."/>
            <person name="Collymore A."/>
            <person name="Cooke P."/>
            <person name="Costello M."/>
            <person name="D'Aco K."/>
            <person name="Daza R."/>
            <person name="De Haan G."/>
            <person name="DeGray S."/>
            <person name="DeMaso C."/>
            <person name="Dhargay N."/>
            <person name="Dooley K."/>
            <person name="Dooley E."/>
            <person name="Doricent M."/>
            <person name="Dorje P."/>
            <person name="Dorjee K."/>
            <person name="Dupes A."/>
            <person name="Elong R."/>
            <person name="Falk J."/>
            <person name="Farina A."/>
            <person name="Faro S."/>
            <person name="Ferguson D."/>
            <person name="Fisher S."/>
            <person name="Foley C.D."/>
            <person name="Franke A."/>
            <person name="Friedrich D."/>
            <person name="Gadbois L."/>
            <person name="Gearin G."/>
            <person name="Gearin C.R."/>
            <person name="Giannoukos G."/>
            <person name="Goode T."/>
            <person name="Graham J."/>
            <person name="Grandbois E."/>
            <person name="Grewal S."/>
            <person name="Gyaltsen K."/>
            <person name="Hafez N."/>
            <person name="Hagos B."/>
            <person name="Hall J."/>
            <person name="Henson C."/>
            <person name="Hollinger A."/>
            <person name="Honan T."/>
            <person name="Huard M.D."/>
            <person name="Hughes L."/>
            <person name="Hurhula B."/>
            <person name="Husby M.E."/>
            <person name="Kamat A."/>
            <person name="Kanga B."/>
            <person name="Kashin S."/>
            <person name="Khazanovich D."/>
            <person name="Kisner P."/>
            <person name="Lance K."/>
            <person name="Lara M."/>
            <person name="Lee W."/>
            <person name="Lennon N."/>
            <person name="Letendre F."/>
            <person name="LeVine R."/>
            <person name="Lipovsky A."/>
            <person name="Liu X."/>
            <person name="Liu J."/>
            <person name="Liu S."/>
            <person name="Lokyitsang T."/>
            <person name="Lokyitsang Y."/>
            <person name="Lubonja R."/>
            <person name="Lui A."/>
            <person name="MacDonald P."/>
            <person name="Magnisalis V."/>
            <person name="Maru K."/>
            <person name="Matthews C."/>
            <person name="McCusker W."/>
            <person name="McDonough S."/>
            <person name="Mehta T."/>
            <person name="Meldrim J."/>
            <person name="Meneus L."/>
            <person name="Mihai O."/>
            <person name="Mihalev A."/>
            <person name="Mihova T."/>
            <person name="Mittelman R."/>
            <person name="Mlenga V."/>
            <person name="Montmayeur A."/>
            <person name="Mulrain L."/>
            <person name="Navidi A."/>
            <person name="Naylor J."/>
            <person name="Negash T."/>
            <person name="Nguyen T."/>
            <person name="Nguyen N."/>
            <person name="Nicol R."/>
            <person name="Norbu C."/>
            <person name="Norbu N."/>
            <person name="Novod N."/>
            <person name="O'Neill B."/>
            <person name="Osman S."/>
            <person name="Markiewicz E."/>
            <person name="Oyono O.L."/>
            <person name="Patti C."/>
            <person name="Phunkhang P."/>
            <person name="Pierre F."/>
            <person name="Priest M."/>
            <person name="Raghuraman S."/>
            <person name="Rege F."/>
            <person name="Reyes R."/>
            <person name="Rise C."/>
            <person name="Rogov P."/>
            <person name="Ross K."/>
            <person name="Ryan E."/>
            <person name="Settipalli S."/>
            <person name="Shea T."/>
            <person name="Sherpa N."/>
            <person name="Shi L."/>
            <person name="Shih D."/>
            <person name="Sparrow T."/>
            <person name="Spaulding J."/>
            <person name="Stalker J."/>
            <person name="Stange-Thomann N."/>
            <person name="Stavropoulos S."/>
            <person name="Stone C."/>
            <person name="Strader C."/>
            <person name="Tesfaye S."/>
            <person name="Thomson T."/>
            <person name="Thoulutsang Y."/>
            <person name="Thoulutsang D."/>
            <person name="Topham K."/>
            <person name="Topping I."/>
            <person name="Tsamla T."/>
            <person name="Vassiliev H."/>
            <person name="Vo A."/>
            <person name="Wangchuk T."/>
            <person name="Wangdi T."/>
            <person name="Weiand M."/>
            <person name="Wilkinson J."/>
            <person name="Wilson A."/>
            <person name="Yadav S."/>
            <person name="Young G."/>
            <person name="Yu Q."/>
            <person name="Zembek L."/>
            <person name="Zhong D."/>
            <person name="Zimmer A."/>
            <person name="Zwirko Z."/>
            <person name="Jaffe D.B."/>
            <person name="Alvarez P."/>
            <person name="Brockman W."/>
            <person name="Butler J."/>
            <person name="Chin C."/>
            <person name="Gnerre S."/>
            <person name="Grabherr M."/>
            <person name="Kleber M."/>
            <person name="Mauceli E."/>
            <person name="MacCallum I."/>
        </authorList>
    </citation>
    <scope>NUCLEOTIDE SEQUENCE [LARGE SCALE GENOMIC DNA]</scope>
    <source>
        <strain evidence="4">Tucson 14024-0371.13</strain>
    </source>
</reference>
<dbReference type="Proteomes" id="UP000007801">
    <property type="component" value="Unassembled WGS sequence"/>
</dbReference>
<keyword evidence="2" id="KW-0732">Signal</keyword>
<feature type="coiled-coil region" evidence="1">
    <location>
        <begin position="141"/>
        <end position="175"/>
    </location>
</feature>